<name>Q6RGR8_STRLA</name>
<accession>Q6RGR8</accession>
<evidence type="ECO:0000256" key="1">
    <source>
        <dbReference type="SAM" id="Coils"/>
    </source>
</evidence>
<dbReference type="Pfam" id="PF19746">
    <property type="entry name" value="DUF6233"/>
    <property type="match status" value="1"/>
</dbReference>
<keyword evidence="2" id="KW-0614">Plasmid</keyword>
<dbReference type="InterPro" id="IPR046200">
    <property type="entry name" value="DUF6233"/>
</dbReference>
<geneLocation type="plasmid" evidence="2">
    <name>linear plasmid pSLV45</name>
</geneLocation>
<sequence length="123" mass="13252">MQGRAAGAVRGLNVSVLPPDLPRLRTLVTYLRGELSRTEQALAAAEEREAATAREQPAPERPAWLVERGIGVGRLPVRVHTGDCWDTGKRCVPAAPDQVRRLLAEGVAACIHCRPDTALGVLE</sequence>
<organism evidence="2">
    <name type="scientific">Streptomyces lavendulae</name>
    <dbReference type="NCBI Taxonomy" id="1914"/>
    <lineage>
        <taxon>Bacteria</taxon>
        <taxon>Bacillati</taxon>
        <taxon>Actinomycetota</taxon>
        <taxon>Actinomycetes</taxon>
        <taxon>Kitasatosporales</taxon>
        <taxon>Streptomycetaceae</taxon>
        <taxon>Streptomyces</taxon>
    </lineage>
</organism>
<proteinExistence type="predicted"/>
<keyword evidence="1" id="KW-0175">Coiled coil</keyword>
<feature type="coiled-coil region" evidence="1">
    <location>
        <begin position="28"/>
        <end position="55"/>
    </location>
</feature>
<reference evidence="2" key="1">
    <citation type="submission" date="2003-12" db="EMBL/GenBank/DDBJ databases">
        <authorList>
            <person name="Hosted T.J.Jr."/>
            <person name="Horan A.C."/>
            <person name="Wang T."/>
        </authorList>
    </citation>
    <scope>NUCLEOTIDE SEQUENCE</scope>
    <source>
        <strain evidence="2">IMRU3455</strain>
        <plasmid evidence="2">linear plasmid pSLV45</plasmid>
    </source>
</reference>
<dbReference type="AlphaFoldDB" id="Q6RGR8"/>
<reference evidence="2" key="2">
    <citation type="journal article" date="2004" name="Microbiology">
        <title>Characterization of the Streptomyces lavendulae IMRU 3455 linear plasmid pSLV45.</title>
        <authorList>
            <person name="Hosted T.J."/>
            <person name="Wang T."/>
            <person name="Horan A.C."/>
        </authorList>
    </citation>
    <scope>NUCLEOTIDE SEQUENCE</scope>
    <source>
        <strain evidence="2">IMRU3455</strain>
        <plasmid evidence="2">linear plasmid pSLV45</plasmid>
    </source>
</reference>
<gene>
    <name evidence="2" type="primary">SLV.2</name>
</gene>
<dbReference type="EMBL" id="AY498874">
    <property type="protein sequence ID" value="AAS45785.1"/>
    <property type="molecule type" value="Genomic_DNA"/>
</dbReference>
<protein>
    <submittedName>
        <fullName evidence="2">SLV.2</fullName>
    </submittedName>
</protein>
<evidence type="ECO:0000313" key="2">
    <source>
        <dbReference type="EMBL" id="AAS45785.1"/>
    </source>
</evidence>